<gene>
    <name evidence="1" type="ORF">DSO57_1027178</name>
</gene>
<comment type="caution">
    <text evidence="1">The sequence shown here is derived from an EMBL/GenBank/DDBJ whole genome shotgun (WGS) entry which is preliminary data.</text>
</comment>
<reference evidence="1" key="1">
    <citation type="submission" date="2022-04" db="EMBL/GenBank/DDBJ databases">
        <title>Genome of the entomopathogenic fungus Entomophthora muscae.</title>
        <authorList>
            <person name="Elya C."/>
            <person name="Lovett B.R."/>
            <person name="Lee E."/>
            <person name="Macias A.M."/>
            <person name="Hajek A.E."/>
            <person name="De Bivort B.L."/>
            <person name="Kasson M.T."/>
            <person name="De Fine Licht H.H."/>
            <person name="Stajich J.E."/>
        </authorList>
    </citation>
    <scope>NUCLEOTIDE SEQUENCE</scope>
    <source>
        <strain evidence="1">Berkeley</strain>
    </source>
</reference>
<accession>A0ACC2T2P6</accession>
<sequence>MLKIRSPKEGTCLDSRKRIGSGLVWNGMFQQTYGKALVGNDRLCISFVLLFKTRLLVVDLVMEFPLPVLKEIGKHLEIEAQGCLRLVNKLWQRAMSPLFFRRAVIDSPLTPHYLKLLIKHGKHVRLLVIDAQLNRDYTEQDVIANLSSFPNIDSLIFKVNVLEELLILQKLYAKLPRLRHLQLHWEADFMPFRSWMVFERIHSLCVVMRHGQNVFAFVQKISCPFLKKLTIVYDPSMMYLEQIRLVFPTLESFHVALSPAARTYSISVDIKDRCFLEISEHQTLRYRLITSFHPSYPNRACRITKSQKYDMDHLISQSHKVHLTIYNLCHPVYNILASIAFLDRIEFEFNWDFPLRLQQYQFSARWVGFTVIDGILPQHMEWLAQCFPNLTTLEINLAYTDFVWKGSFPNLTQLICENPTPATLAFLINATPNCQAVDIYTPDYKFLQKEAFFENFPTSASAPASPTAPSSATSIFTKHLPVLFTRTHLHLRAATES</sequence>
<dbReference type="EMBL" id="QTSX02003714">
    <property type="protein sequence ID" value="KAJ9068582.1"/>
    <property type="molecule type" value="Genomic_DNA"/>
</dbReference>
<name>A0ACC2T2P6_9FUNG</name>
<evidence type="ECO:0000313" key="1">
    <source>
        <dbReference type="EMBL" id="KAJ9068582.1"/>
    </source>
</evidence>
<organism evidence="1 2">
    <name type="scientific">Entomophthora muscae</name>
    <dbReference type="NCBI Taxonomy" id="34485"/>
    <lineage>
        <taxon>Eukaryota</taxon>
        <taxon>Fungi</taxon>
        <taxon>Fungi incertae sedis</taxon>
        <taxon>Zoopagomycota</taxon>
        <taxon>Entomophthoromycotina</taxon>
        <taxon>Entomophthoromycetes</taxon>
        <taxon>Entomophthorales</taxon>
        <taxon>Entomophthoraceae</taxon>
        <taxon>Entomophthora</taxon>
    </lineage>
</organism>
<keyword evidence="2" id="KW-1185">Reference proteome</keyword>
<evidence type="ECO:0000313" key="2">
    <source>
        <dbReference type="Proteomes" id="UP001165960"/>
    </source>
</evidence>
<protein>
    <submittedName>
        <fullName evidence="1">Uncharacterized protein</fullName>
    </submittedName>
</protein>
<dbReference type="Proteomes" id="UP001165960">
    <property type="component" value="Unassembled WGS sequence"/>
</dbReference>
<proteinExistence type="predicted"/>